<dbReference type="EMBL" id="CAUJNA010003585">
    <property type="protein sequence ID" value="CAJ1405456.1"/>
    <property type="molecule type" value="Genomic_DNA"/>
</dbReference>
<accession>A0AA36NIQ4</accession>
<dbReference type="AlphaFoldDB" id="A0AA36NIQ4"/>
<evidence type="ECO:0000256" key="1">
    <source>
        <dbReference type="SAM" id="MobiDB-lite"/>
    </source>
</evidence>
<dbReference type="PANTHER" id="PTHR12072">
    <property type="entry name" value="CWF19, CELL CYCLE CONTROL PROTEIN"/>
    <property type="match status" value="1"/>
</dbReference>
<feature type="region of interest" description="Disordered" evidence="1">
    <location>
        <begin position="386"/>
        <end position="446"/>
    </location>
</feature>
<dbReference type="GO" id="GO:0000398">
    <property type="term" value="P:mRNA splicing, via spliceosome"/>
    <property type="evidence" value="ECO:0007669"/>
    <property type="project" value="TreeGrafter"/>
</dbReference>
<dbReference type="InterPro" id="IPR040194">
    <property type="entry name" value="Cwf19-like"/>
</dbReference>
<dbReference type="SUPFAM" id="SSF54197">
    <property type="entry name" value="HIT-like"/>
    <property type="match status" value="1"/>
</dbReference>
<dbReference type="Gene3D" id="3.30.428.10">
    <property type="entry name" value="HIT-like"/>
    <property type="match status" value="1"/>
</dbReference>
<dbReference type="Proteomes" id="UP001178507">
    <property type="component" value="Unassembled WGS sequence"/>
</dbReference>
<comment type="caution">
    <text evidence="3">The sequence shown here is derived from an EMBL/GenBank/DDBJ whole genome shotgun (WGS) entry which is preliminary data.</text>
</comment>
<reference evidence="3" key="1">
    <citation type="submission" date="2023-08" db="EMBL/GenBank/DDBJ databases">
        <authorList>
            <person name="Chen Y."/>
            <person name="Shah S."/>
            <person name="Dougan E. K."/>
            <person name="Thang M."/>
            <person name="Chan C."/>
        </authorList>
    </citation>
    <scope>NUCLEOTIDE SEQUENCE</scope>
</reference>
<evidence type="ECO:0000313" key="3">
    <source>
        <dbReference type="EMBL" id="CAJ1405456.1"/>
    </source>
</evidence>
<evidence type="ECO:0000259" key="2">
    <source>
        <dbReference type="Pfam" id="PF04677"/>
    </source>
</evidence>
<dbReference type="GO" id="GO:0061632">
    <property type="term" value="F:RNA lariat debranching enzyme activator activity"/>
    <property type="evidence" value="ECO:0007669"/>
    <property type="project" value="TreeGrafter"/>
</dbReference>
<keyword evidence="4" id="KW-1185">Reference proteome</keyword>
<dbReference type="Pfam" id="PF04677">
    <property type="entry name" value="CwfJ_C_1"/>
    <property type="match status" value="1"/>
</dbReference>
<dbReference type="PANTHER" id="PTHR12072:SF4">
    <property type="entry name" value="CWF19-LIKE PROTEIN 1"/>
    <property type="match status" value="1"/>
</dbReference>
<dbReference type="InterPro" id="IPR036265">
    <property type="entry name" value="HIT-like_sf"/>
</dbReference>
<feature type="domain" description="Cwf19-like C-terminal" evidence="2">
    <location>
        <begin position="4"/>
        <end position="116"/>
    </location>
</feature>
<sequence length="446" mass="49272">MRRHCRKEEGWFCLVNPKVEKHMIVTASTDVYIATARGPVNSYHVQVLPVKHAPCFAACPPDLQKALQVQMAALRKMFLDAGQECLIWERWIPMGLSAANHMQIQVLPIDQARADLSGGCAQANPRRAKWSGDLSAGFRNSDGTVVSRPGGEAMPWDRVLVNFVQCRPQSVRDSMRRVGWRECEQGEDWDVAWADTTAALYRAVLTLKPFQRVNHFPLMQMLCRKDLLAQHLRSMQQLCPSGAKEFSPSAGAALLLDVPEDALQQCVALAAISHCPKRSKVGFARSLGKSTPSARKSGVWKEDTPLVEESGCPRKAIPGLVSFLEDSTDSEMASEDCWTEEESTERCCGFRFLGRPVSKNYVQIMPAEGDAAGIWQEIQAGAARLAKGWTAARPQSQPPGEKAPGPKPRRASSRPVTTPRAKRSLTPACQNQRRDALPMRAAQVAY</sequence>
<dbReference type="InterPro" id="IPR006768">
    <property type="entry name" value="Cwf19-like_C_dom-1"/>
</dbReference>
<organism evidence="3 4">
    <name type="scientific">Effrenium voratum</name>
    <dbReference type="NCBI Taxonomy" id="2562239"/>
    <lineage>
        <taxon>Eukaryota</taxon>
        <taxon>Sar</taxon>
        <taxon>Alveolata</taxon>
        <taxon>Dinophyceae</taxon>
        <taxon>Suessiales</taxon>
        <taxon>Symbiodiniaceae</taxon>
        <taxon>Effrenium</taxon>
    </lineage>
</organism>
<gene>
    <name evidence="3" type="ORF">EVOR1521_LOCUS27656</name>
</gene>
<protein>
    <recommendedName>
        <fullName evidence="2">Cwf19-like C-terminal domain-containing protein</fullName>
    </recommendedName>
</protein>
<evidence type="ECO:0000313" key="4">
    <source>
        <dbReference type="Proteomes" id="UP001178507"/>
    </source>
</evidence>
<proteinExistence type="predicted"/>
<dbReference type="GO" id="GO:0071014">
    <property type="term" value="C:post-mRNA release spliceosomal complex"/>
    <property type="evidence" value="ECO:0007669"/>
    <property type="project" value="TreeGrafter"/>
</dbReference>
<name>A0AA36NIQ4_9DINO</name>